<dbReference type="SUPFAM" id="SSF50037">
    <property type="entry name" value="C-terminal domain of transcriptional repressors"/>
    <property type="match status" value="1"/>
</dbReference>
<dbReference type="Pfam" id="PF04023">
    <property type="entry name" value="FeoA"/>
    <property type="match status" value="1"/>
</dbReference>
<dbReference type="InterPro" id="IPR008988">
    <property type="entry name" value="Transcriptional_repressor_C"/>
</dbReference>
<dbReference type="OrthoDB" id="9811076at2"/>
<sequence>MKLSELSPGDQAIIAQIGQLILPQTVKRKLLSMGITPNTKFSMVRRAPMGTGVELDLRGTKLCMRQELADIIEVVVTHD</sequence>
<evidence type="ECO:0000259" key="2">
    <source>
        <dbReference type="SMART" id="SM00899"/>
    </source>
</evidence>
<dbReference type="PANTHER" id="PTHR42954">
    <property type="entry name" value="FE(2+) TRANSPORT PROTEIN A"/>
    <property type="match status" value="1"/>
</dbReference>
<dbReference type="GO" id="GO:0046914">
    <property type="term" value="F:transition metal ion binding"/>
    <property type="evidence" value="ECO:0007669"/>
    <property type="project" value="InterPro"/>
</dbReference>
<keyword evidence="1" id="KW-0408">Iron</keyword>
<evidence type="ECO:0000313" key="4">
    <source>
        <dbReference type="Proteomes" id="UP000001982"/>
    </source>
</evidence>
<evidence type="ECO:0000313" key="3">
    <source>
        <dbReference type="EMBL" id="ABE55695.1"/>
    </source>
</evidence>
<dbReference type="AlphaFoldDB" id="Q12LI1"/>
<evidence type="ECO:0000256" key="1">
    <source>
        <dbReference type="ARBA" id="ARBA00023004"/>
    </source>
</evidence>
<dbReference type="KEGG" id="sdn:Sden_2415"/>
<dbReference type="EMBL" id="CP000302">
    <property type="protein sequence ID" value="ABE55695.1"/>
    <property type="molecule type" value="Genomic_DNA"/>
</dbReference>
<organism evidence="3 4">
    <name type="scientific">Shewanella denitrificans (strain OS217 / ATCC BAA-1090 / DSM 15013)</name>
    <dbReference type="NCBI Taxonomy" id="318161"/>
    <lineage>
        <taxon>Bacteria</taxon>
        <taxon>Pseudomonadati</taxon>
        <taxon>Pseudomonadota</taxon>
        <taxon>Gammaproteobacteria</taxon>
        <taxon>Alteromonadales</taxon>
        <taxon>Shewanellaceae</taxon>
        <taxon>Shewanella</taxon>
    </lineage>
</organism>
<dbReference type="eggNOG" id="COG1918">
    <property type="taxonomic scope" value="Bacteria"/>
</dbReference>
<name>Q12LI1_SHEDO</name>
<feature type="domain" description="Ferrous iron transporter FeoA-like" evidence="2">
    <location>
        <begin position="1"/>
        <end position="76"/>
    </location>
</feature>
<dbReference type="InterPro" id="IPR038157">
    <property type="entry name" value="FeoA_core_dom"/>
</dbReference>
<dbReference type="RefSeq" id="WP_011496846.1">
    <property type="nucleotide sequence ID" value="NC_007954.1"/>
</dbReference>
<gene>
    <name evidence="3" type="ordered locus">Sden_2415</name>
</gene>
<dbReference type="InterPro" id="IPR007167">
    <property type="entry name" value="Fe-transptr_FeoA-like"/>
</dbReference>
<accession>Q12LI1</accession>
<reference evidence="3 4" key="1">
    <citation type="submission" date="2006-03" db="EMBL/GenBank/DDBJ databases">
        <title>Complete sequence of Shewanella denitrificans OS217.</title>
        <authorList>
            <consortium name="US DOE Joint Genome Institute"/>
            <person name="Copeland A."/>
            <person name="Lucas S."/>
            <person name="Lapidus A."/>
            <person name="Barry K."/>
            <person name="Detter J.C."/>
            <person name="Glavina del Rio T."/>
            <person name="Hammon N."/>
            <person name="Israni S."/>
            <person name="Dalin E."/>
            <person name="Tice H."/>
            <person name="Pitluck S."/>
            <person name="Brettin T."/>
            <person name="Bruce D."/>
            <person name="Han C."/>
            <person name="Tapia R."/>
            <person name="Gilna P."/>
            <person name="Kiss H."/>
            <person name="Schmutz J."/>
            <person name="Larimer F."/>
            <person name="Land M."/>
            <person name="Hauser L."/>
            <person name="Kyrpides N."/>
            <person name="Lykidis A."/>
            <person name="Richardson P."/>
        </authorList>
    </citation>
    <scope>NUCLEOTIDE SEQUENCE [LARGE SCALE GENOMIC DNA]</scope>
    <source>
        <strain evidence="4">OS217 / ATCC BAA-1090 / DSM 15013</strain>
    </source>
</reference>
<dbReference type="Gene3D" id="2.30.30.90">
    <property type="match status" value="1"/>
</dbReference>
<dbReference type="InterPro" id="IPR052713">
    <property type="entry name" value="FeoA"/>
</dbReference>
<dbReference type="PANTHER" id="PTHR42954:SF2">
    <property type="entry name" value="FE(2+) TRANSPORT PROTEIN A"/>
    <property type="match status" value="1"/>
</dbReference>
<proteinExistence type="predicted"/>
<protein>
    <submittedName>
        <fullName evidence="3">FeoA</fullName>
    </submittedName>
</protein>
<keyword evidence="4" id="KW-1185">Reference proteome</keyword>
<dbReference type="HOGENOM" id="CLU_150646_12_4_6"/>
<dbReference type="STRING" id="318161.Sden_2415"/>
<dbReference type="SMART" id="SM00899">
    <property type="entry name" value="FeoA"/>
    <property type="match status" value="1"/>
</dbReference>
<dbReference type="Proteomes" id="UP000001982">
    <property type="component" value="Chromosome"/>
</dbReference>